<comment type="similarity">
    <text evidence="2 8">Belongs to the DHHC palmitoyltransferase family.</text>
</comment>
<evidence type="ECO:0000256" key="2">
    <source>
        <dbReference type="ARBA" id="ARBA00008574"/>
    </source>
</evidence>
<keyword evidence="7 8" id="KW-0012">Acyltransferase</keyword>
<comment type="subcellular location">
    <subcellularLocation>
        <location evidence="1">Endomembrane system</location>
        <topology evidence="1">Multi-pass membrane protein</topology>
    </subcellularLocation>
</comment>
<keyword evidence="5 8" id="KW-1133">Transmembrane helix</keyword>
<feature type="transmembrane region" description="Helical" evidence="8">
    <location>
        <begin position="90"/>
        <end position="106"/>
    </location>
</feature>
<accession>A0A9J5ZAA3</accession>
<dbReference type="InterPro" id="IPR001594">
    <property type="entry name" value="Palmitoyltrfase_DHHC"/>
</dbReference>
<reference evidence="10 11" key="1">
    <citation type="submission" date="2020-09" db="EMBL/GenBank/DDBJ databases">
        <title>De no assembly of potato wild relative species, Solanum commersonii.</title>
        <authorList>
            <person name="Cho K."/>
        </authorList>
    </citation>
    <scope>NUCLEOTIDE SEQUENCE [LARGE SCALE GENOMIC DNA]</scope>
    <source>
        <strain evidence="10">LZ3.2</strain>
        <tissue evidence="10">Leaf</tissue>
    </source>
</reference>
<evidence type="ECO:0000259" key="9">
    <source>
        <dbReference type="Pfam" id="PF01529"/>
    </source>
</evidence>
<dbReference type="OrthoDB" id="9909019at2759"/>
<proteinExistence type="inferred from homology"/>
<dbReference type="PROSITE" id="PS50216">
    <property type="entry name" value="DHHC"/>
    <property type="match status" value="1"/>
</dbReference>
<organism evidence="10 11">
    <name type="scientific">Solanum commersonii</name>
    <name type="common">Commerson's wild potato</name>
    <name type="synonym">Commerson's nightshade</name>
    <dbReference type="NCBI Taxonomy" id="4109"/>
    <lineage>
        <taxon>Eukaryota</taxon>
        <taxon>Viridiplantae</taxon>
        <taxon>Streptophyta</taxon>
        <taxon>Embryophyta</taxon>
        <taxon>Tracheophyta</taxon>
        <taxon>Spermatophyta</taxon>
        <taxon>Magnoliopsida</taxon>
        <taxon>eudicotyledons</taxon>
        <taxon>Gunneridae</taxon>
        <taxon>Pentapetalae</taxon>
        <taxon>asterids</taxon>
        <taxon>lamiids</taxon>
        <taxon>Solanales</taxon>
        <taxon>Solanaceae</taxon>
        <taxon>Solanoideae</taxon>
        <taxon>Solaneae</taxon>
        <taxon>Solanum</taxon>
    </lineage>
</organism>
<keyword evidence="11" id="KW-1185">Reference proteome</keyword>
<evidence type="ECO:0000256" key="8">
    <source>
        <dbReference type="RuleBase" id="RU079119"/>
    </source>
</evidence>
<evidence type="ECO:0000256" key="4">
    <source>
        <dbReference type="ARBA" id="ARBA00022692"/>
    </source>
</evidence>
<dbReference type="EMBL" id="JACXVP010000004">
    <property type="protein sequence ID" value="KAG5608840.1"/>
    <property type="molecule type" value="Genomic_DNA"/>
</dbReference>
<evidence type="ECO:0000256" key="6">
    <source>
        <dbReference type="ARBA" id="ARBA00023136"/>
    </source>
</evidence>
<keyword evidence="3 8" id="KW-0808">Transferase</keyword>
<evidence type="ECO:0000256" key="7">
    <source>
        <dbReference type="ARBA" id="ARBA00023315"/>
    </source>
</evidence>
<comment type="domain">
    <text evidence="8">The DHHC domain is required for palmitoyltransferase activity.</text>
</comment>
<evidence type="ECO:0000313" key="11">
    <source>
        <dbReference type="Proteomes" id="UP000824120"/>
    </source>
</evidence>
<sequence>MDFADSTTTSTTAMRSSTSAADDDILYPEEHNVTSVSDDHETTCWGCGLRVLVSPHVPAFKCFWCGAISNQSIIKCENQNFRWRRLRDRCFVSILIVFMLLLYLNLLDVRLYYTFSFDMLFGVSGGGIWAIYPVLVSPGYIYGSVNILIAIILSIFTLSTFSLSAFRSAGAPPNILWGSYPAVTKGALENYRFCEYCAKPKSPRAHHCRSCGMCVLDMDHHCPFIGNCVGAANHRHFVLFLISAIIGMIYASIMSVYAVYHIWPPLNNWQIHLLSGAFSQKLVMRMLKDIFVAFMSSMLFLPARGLVLIYLFIASVSIEIGLSVLLWQQLCFIYEGKTYLSHISASGGEEEEKQPLAEMQGKAVYIRPNVVWPFRGVYIRYMLFFRAERWTYMMYTDRFLQTLQISVERLEEFVSHFWHDVSVD</sequence>
<dbReference type="InterPro" id="IPR039859">
    <property type="entry name" value="PFA4/ZDH16/20/ERF2-like"/>
</dbReference>
<comment type="caution">
    <text evidence="10">The sequence shown here is derived from an EMBL/GenBank/DDBJ whole genome shotgun (WGS) entry which is preliminary data.</text>
</comment>
<evidence type="ECO:0000313" key="10">
    <source>
        <dbReference type="EMBL" id="KAG5608840.1"/>
    </source>
</evidence>
<evidence type="ECO:0000256" key="5">
    <source>
        <dbReference type="ARBA" id="ARBA00022989"/>
    </source>
</evidence>
<feature type="transmembrane region" description="Helical" evidence="8">
    <location>
        <begin position="237"/>
        <end position="262"/>
    </location>
</feature>
<feature type="domain" description="Palmitoyltransferase DHHC" evidence="9">
    <location>
        <begin position="190"/>
        <end position="343"/>
    </location>
</feature>
<feature type="transmembrane region" description="Helical" evidence="8">
    <location>
        <begin position="307"/>
        <end position="327"/>
    </location>
</feature>
<gene>
    <name evidence="10" type="ORF">H5410_020121</name>
</gene>
<name>A0A9J5ZAA3_SOLCO</name>
<evidence type="ECO:0000256" key="1">
    <source>
        <dbReference type="ARBA" id="ARBA00004127"/>
    </source>
</evidence>
<dbReference type="AlphaFoldDB" id="A0A9J5ZAA3"/>
<dbReference type="GO" id="GO:0019706">
    <property type="term" value="F:protein-cysteine S-palmitoyltransferase activity"/>
    <property type="evidence" value="ECO:0007669"/>
    <property type="project" value="UniProtKB-EC"/>
</dbReference>
<dbReference type="EC" id="2.3.1.225" evidence="8"/>
<comment type="catalytic activity">
    <reaction evidence="8">
        <text>L-cysteinyl-[protein] + hexadecanoyl-CoA = S-hexadecanoyl-L-cysteinyl-[protein] + CoA</text>
        <dbReference type="Rhea" id="RHEA:36683"/>
        <dbReference type="Rhea" id="RHEA-COMP:10131"/>
        <dbReference type="Rhea" id="RHEA-COMP:11032"/>
        <dbReference type="ChEBI" id="CHEBI:29950"/>
        <dbReference type="ChEBI" id="CHEBI:57287"/>
        <dbReference type="ChEBI" id="CHEBI:57379"/>
        <dbReference type="ChEBI" id="CHEBI:74151"/>
        <dbReference type="EC" id="2.3.1.225"/>
    </reaction>
</comment>
<keyword evidence="6 8" id="KW-0472">Membrane</keyword>
<dbReference type="Pfam" id="PF01529">
    <property type="entry name" value="DHHC"/>
    <property type="match status" value="1"/>
</dbReference>
<dbReference type="Proteomes" id="UP000824120">
    <property type="component" value="Chromosome 4"/>
</dbReference>
<dbReference type="PANTHER" id="PTHR12246">
    <property type="entry name" value="PALMITOYLTRANSFERASE ZDHHC16"/>
    <property type="match status" value="1"/>
</dbReference>
<dbReference type="GO" id="GO:0012505">
    <property type="term" value="C:endomembrane system"/>
    <property type="evidence" value="ECO:0007669"/>
    <property type="project" value="UniProtKB-SubCell"/>
</dbReference>
<protein>
    <recommendedName>
        <fullName evidence="8">S-acyltransferase</fullName>
        <ecNumber evidence="8">2.3.1.225</ecNumber>
    </recommendedName>
    <alternativeName>
        <fullName evidence="8">Palmitoyltransferase</fullName>
    </alternativeName>
</protein>
<evidence type="ECO:0000256" key="3">
    <source>
        <dbReference type="ARBA" id="ARBA00022679"/>
    </source>
</evidence>
<keyword evidence="4 8" id="KW-0812">Transmembrane</keyword>